<gene>
    <name evidence="2" type="ORF">FE697_006550</name>
</gene>
<protein>
    <submittedName>
        <fullName evidence="2">DUF349 domain-containing protein</fullName>
    </submittedName>
</protein>
<dbReference type="InterPro" id="IPR007139">
    <property type="entry name" value="DUF349"/>
</dbReference>
<dbReference type="OrthoDB" id="5422202at2"/>
<comment type="caution">
    <text evidence="2">The sequence shown here is derived from an EMBL/GenBank/DDBJ whole genome shotgun (WGS) entry which is preliminary data.</text>
</comment>
<sequence>MSENLSNPEAWGRIDEQGTVYVRTREGERVVGQWPDGDPGEAMALFTRRYEGLAVEVELLEKRIDSDSLSPEDAKRAVDQVREAVDGAAAVGDLDTLKDRLDALGPKIDTQRERRKAARAERAAEAHERKVEIATTAEQIAASDDWRRGADRLREMLEQWKSLPRLDKNVDDELWHRFSTARTAYTRRRKAHFAEQNERRGQAQQIKERLVTEAEALSGSTEWGPTAGQFRDLMAQWKAAGPAPRGIDDRLWKRFRAAQDTFFGARDEANAQLDAEYAANAEVKVQILAEAEALLPIEDLDAARAAWRDIADRWEAAGKVPRGQIKELEGRLRAVEKAISTAADDEWRRSNPETRARVDDTVSKLEKSVADIETQLEAAKTAGNDRKVRELQESLEARQAWLDQARKSAEDLT</sequence>
<reference evidence="2 3" key="1">
    <citation type="submission" date="2019-09" db="EMBL/GenBank/DDBJ databases">
        <title>Mumia zhuanghuii sp. nov. isolated from the intestinal contents of plateau pika (Ochotona curzoniae) in the Qinghai-Tibet plateau of China.</title>
        <authorList>
            <person name="Tian Z."/>
        </authorList>
    </citation>
    <scope>NUCLEOTIDE SEQUENCE [LARGE SCALE GENOMIC DNA]</scope>
    <source>
        <strain evidence="3">350</strain>
    </source>
</reference>
<dbReference type="AlphaFoldDB" id="A0A5Q6RZ85"/>
<dbReference type="Proteomes" id="UP000307768">
    <property type="component" value="Unassembled WGS sequence"/>
</dbReference>
<evidence type="ECO:0000313" key="3">
    <source>
        <dbReference type="Proteomes" id="UP000307768"/>
    </source>
</evidence>
<organism evidence="2 3">
    <name type="scientific">Mumia zhuanghuii</name>
    <dbReference type="NCBI Taxonomy" id="2585211"/>
    <lineage>
        <taxon>Bacteria</taxon>
        <taxon>Bacillati</taxon>
        <taxon>Actinomycetota</taxon>
        <taxon>Actinomycetes</taxon>
        <taxon>Propionibacteriales</taxon>
        <taxon>Nocardioidaceae</taxon>
        <taxon>Mumia</taxon>
    </lineage>
</organism>
<dbReference type="RefSeq" id="WP_149768798.1">
    <property type="nucleotide sequence ID" value="NZ_VDFQ02000002.1"/>
</dbReference>
<proteinExistence type="predicted"/>
<name>A0A5Q6RZ85_9ACTN</name>
<evidence type="ECO:0000313" key="2">
    <source>
        <dbReference type="EMBL" id="KAA1423279.1"/>
    </source>
</evidence>
<evidence type="ECO:0000256" key="1">
    <source>
        <dbReference type="SAM" id="Coils"/>
    </source>
</evidence>
<feature type="coiled-coil region" evidence="1">
    <location>
        <begin position="110"/>
        <end position="137"/>
    </location>
</feature>
<accession>A0A5Q6RZ85</accession>
<feature type="coiled-coil region" evidence="1">
    <location>
        <begin position="325"/>
        <end position="382"/>
    </location>
</feature>
<dbReference type="Pfam" id="PF03993">
    <property type="entry name" value="DUF349"/>
    <property type="match status" value="3"/>
</dbReference>
<dbReference type="EMBL" id="VDFQ02000002">
    <property type="protein sequence ID" value="KAA1423279.1"/>
    <property type="molecule type" value="Genomic_DNA"/>
</dbReference>
<keyword evidence="1" id="KW-0175">Coiled coil</keyword>